<sequence>KLSVDSRVQEDLIIKKEMLELMEESHRCSSNTMRSINTSIEKITSTFQERFSVMRELLMQPYLAHSSSSSTGEYRQVTGHTCMPTSQYNTHCYNKPLWKTYIHTNM</sequence>
<protein>
    <submittedName>
        <fullName evidence="1">Uncharacterized protein</fullName>
    </submittedName>
</protein>
<comment type="caution">
    <text evidence="1">The sequence shown here is derived from an EMBL/GenBank/DDBJ whole genome shotgun (WGS) entry which is preliminary data.</text>
</comment>
<dbReference type="Proteomes" id="UP001444071">
    <property type="component" value="Unassembled WGS sequence"/>
</dbReference>
<feature type="non-terminal residue" evidence="1">
    <location>
        <position position="1"/>
    </location>
</feature>
<gene>
    <name evidence="1" type="ORF">XENORESO_016428</name>
</gene>
<organism evidence="1 2">
    <name type="scientific">Xenotaenia resolanae</name>
    <dbReference type="NCBI Taxonomy" id="208358"/>
    <lineage>
        <taxon>Eukaryota</taxon>
        <taxon>Metazoa</taxon>
        <taxon>Chordata</taxon>
        <taxon>Craniata</taxon>
        <taxon>Vertebrata</taxon>
        <taxon>Euteleostomi</taxon>
        <taxon>Actinopterygii</taxon>
        <taxon>Neopterygii</taxon>
        <taxon>Teleostei</taxon>
        <taxon>Neoteleostei</taxon>
        <taxon>Acanthomorphata</taxon>
        <taxon>Ovalentaria</taxon>
        <taxon>Atherinomorphae</taxon>
        <taxon>Cyprinodontiformes</taxon>
        <taxon>Goodeidae</taxon>
        <taxon>Xenotaenia</taxon>
    </lineage>
</organism>
<evidence type="ECO:0000313" key="2">
    <source>
        <dbReference type="Proteomes" id="UP001444071"/>
    </source>
</evidence>
<dbReference type="EMBL" id="JAHRIM010075482">
    <property type="protein sequence ID" value="MEQ2274222.1"/>
    <property type="molecule type" value="Genomic_DNA"/>
</dbReference>
<reference evidence="1 2" key="1">
    <citation type="submission" date="2021-06" db="EMBL/GenBank/DDBJ databases">
        <authorList>
            <person name="Palmer J.M."/>
        </authorList>
    </citation>
    <scope>NUCLEOTIDE SEQUENCE [LARGE SCALE GENOMIC DNA]</scope>
    <source>
        <strain evidence="1 2">XR_2019</strain>
        <tissue evidence="1">Muscle</tissue>
    </source>
</reference>
<accession>A0ABV0X0S5</accession>
<keyword evidence="2" id="KW-1185">Reference proteome</keyword>
<proteinExistence type="predicted"/>
<name>A0ABV0X0S5_9TELE</name>
<evidence type="ECO:0000313" key="1">
    <source>
        <dbReference type="EMBL" id="MEQ2274222.1"/>
    </source>
</evidence>